<keyword evidence="1" id="KW-0489">Methyltransferase</keyword>
<dbReference type="Proteomes" id="UP000226031">
    <property type="component" value="Unassembled WGS sequence"/>
</dbReference>
<dbReference type="PANTHER" id="PTHR46402">
    <property type="entry name" value="SET AND MYND DOMAIN-CONTAINING PROTEIN 5"/>
    <property type="match status" value="1"/>
</dbReference>
<feature type="region of interest" description="Disordered" evidence="4">
    <location>
        <begin position="895"/>
        <end position="1034"/>
    </location>
</feature>
<feature type="compositionally biased region" description="Basic and acidic residues" evidence="4">
    <location>
        <begin position="1013"/>
        <end position="1024"/>
    </location>
</feature>
<feature type="compositionally biased region" description="Basic and acidic residues" evidence="4">
    <location>
        <begin position="1"/>
        <end position="11"/>
    </location>
</feature>
<comment type="caution">
    <text evidence="5">The sequence shown here is derived from an EMBL/GenBank/DDBJ whole genome shotgun (WGS) entry which is preliminary data.</text>
</comment>
<dbReference type="GO" id="GO:0032259">
    <property type="term" value="P:methylation"/>
    <property type="evidence" value="ECO:0007669"/>
    <property type="project" value="UniProtKB-KW"/>
</dbReference>
<feature type="compositionally biased region" description="Polar residues" evidence="4">
    <location>
        <begin position="934"/>
        <end position="948"/>
    </location>
</feature>
<dbReference type="GO" id="GO:0042799">
    <property type="term" value="F:histone H4K20 methyltransferase activity"/>
    <property type="evidence" value="ECO:0007669"/>
    <property type="project" value="TreeGrafter"/>
</dbReference>
<name>A0A2B7ZF28_9EURO</name>
<sequence length="1034" mass="118296">MATYNSREEQQRPAGSSGNEEGVFNERPPAGTVHPPYFPNRPDLYNEVEWGNLPTQEDAQKAYTLWSTQDSCLEDENIRFRSRPQVQNTDNLNEPHACLARNVYENILSSDLLPPKPAKADAQYRYILQTDTYEPWRHGEIFHPDNPDCESAGEPPSSPILINGHNVLTDRFWTKVRLQAQLRSRHLDPNGLVADLRQRLHDYEQEVKAAAVMDKESLLPREDLSDWGISRKNDFMIRISSQTELKPLDIYTWAIILSPYNPAYWTSRAYLHYQMGYFDLATGDAYRAQMLCEILGNSSTRNRQPGLYIRIWDAIEKHILQIPTTNDNSAAAVKLLRGSNGVNGFIPTVRKAIHHIISLSLLRLHCWSDYEAVEGHLTERLVMADRDTRAIINRRDRMKPLIKAKRQYQRKDADEYFYESNYGHVVLRDYPYSAQDVDRTAEEFTKRITKDFIGMSQLVNRTPKIAVYGDEKGDLSVYATQDIEVGEIVYIDEPSIRGHLHNVTRDEQTEHRCENCKRKIRKGMPGLAKQRWVPTDKAFSRAVCDCSRLSSEPLYWCLPPSHEGGSGSKVGQSGPSSSTTACRVTRSQTAALQTQRGVPGIGLGRGISKKRQRAETTSPDPELCEPATKKLRSCLEIARSLYHHRACGKDWKWLHDSMRPNIASGSHEYLSHTHESHGTLLSLLLREVFDITLDRRKVKNRPNLLAHEIDELMPLCAAKDNDTFPFSFSANIRVPFDILMCLGVDIFRDLTFDTWVIQSVLRKLVPNVIAWDSHRRGLDLPEKEEIKHSRRRMNGTLGHNRSEDLDPTFRDLYIFPGMAMFNHFCPSISNVTWDWDSVIPNRIILWANKAIFRDDELVLPYTSRQLSRRNAYRLFQTRCNCPLCNETYGERSDDYTPFSDYHDTSAAPPSSPGTLSDSASAHPGFLGSSRNDHPSGQNPDNGSASGEPSDQDAMDQPENPQRQINADENYDESTGSDYTEIPSKPVRLSPEEHSHPRVKWAGEEVSPKTYRRKERERERERELRYQSQLQGGVL</sequence>
<feature type="compositionally biased region" description="Basic and acidic residues" evidence="4">
    <location>
        <begin position="989"/>
        <end position="1006"/>
    </location>
</feature>
<dbReference type="GO" id="GO:0045814">
    <property type="term" value="P:negative regulation of gene expression, epigenetic"/>
    <property type="evidence" value="ECO:0007669"/>
    <property type="project" value="TreeGrafter"/>
</dbReference>
<feature type="compositionally biased region" description="Polar residues" evidence="4">
    <location>
        <begin position="1025"/>
        <end position="1034"/>
    </location>
</feature>
<gene>
    <name evidence="5" type="ORF">GX50_02105</name>
</gene>
<dbReference type="InterPro" id="IPR046341">
    <property type="entry name" value="SET_dom_sf"/>
</dbReference>
<reference evidence="5 6" key="1">
    <citation type="submission" date="2017-10" db="EMBL/GenBank/DDBJ databases">
        <title>Comparative genomics in systemic dimorphic fungi from Ajellomycetaceae.</title>
        <authorList>
            <person name="Munoz J.F."/>
            <person name="Mcewen J.G."/>
            <person name="Clay O.K."/>
            <person name="Cuomo C.A."/>
        </authorList>
    </citation>
    <scope>NUCLEOTIDE SEQUENCE [LARGE SCALE GENOMIC DNA]</scope>
    <source>
        <strain evidence="5 6">UAMH4076</strain>
    </source>
</reference>
<feature type="region of interest" description="Disordered" evidence="4">
    <location>
        <begin position="598"/>
        <end position="623"/>
    </location>
</feature>
<keyword evidence="6" id="KW-1185">Reference proteome</keyword>
<feature type="region of interest" description="Disordered" evidence="4">
    <location>
        <begin position="1"/>
        <end position="40"/>
    </location>
</feature>
<protein>
    <recommendedName>
        <fullName evidence="7">SET domain-containing protein</fullName>
    </recommendedName>
</protein>
<organism evidence="5 6">
    <name type="scientific">[Emmonsia] crescens</name>
    <dbReference type="NCBI Taxonomy" id="73230"/>
    <lineage>
        <taxon>Eukaryota</taxon>
        <taxon>Fungi</taxon>
        <taxon>Dikarya</taxon>
        <taxon>Ascomycota</taxon>
        <taxon>Pezizomycotina</taxon>
        <taxon>Eurotiomycetes</taxon>
        <taxon>Eurotiomycetidae</taxon>
        <taxon>Onygenales</taxon>
        <taxon>Ajellomycetaceae</taxon>
        <taxon>Emergomyces</taxon>
    </lineage>
</organism>
<evidence type="ECO:0000313" key="5">
    <source>
        <dbReference type="EMBL" id="PGH35074.1"/>
    </source>
</evidence>
<evidence type="ECO:0000256" key="4">
    <source>
        <dbReference type="SAM" id="MobiDB-lite"/>
    </source>
</evidence>
<keyword evidence="3" id="KW-0949">S-adenosyl-L-methionine</keyword>
<evidence type="ECO:0000256" key="1">
    <source>
        <dbReference type="ARBA" id="ARBA00022603"/>
    </source>
</evidence>
<evidence type="ECO:0008006" key="7">
    <source>
        <dbReference type="Google" id="ProtNLM"/>
    </source>
</evidence>
<dbReference type="EMBL" id="PDND01000028">
    <property type="protein sequence ID" value="PGH35074.1"/>
    <property type="molecule type" value="Genomic_DNA"/>
</dbReference>
<feature type="compositionally biased region" description="Polar residues" evidence="4">
    <location>
        <begin position="958"/>
        <end position="977"/>
    </location>
</feature>
<proteinExistence type="predicted"/>
<dbReference type="AlphaFoldDB" id="A0A2B7ZF28"/>
<dbReference type="VEuPathDB" id="FungiDB:EMCG_08600"/>
<dbReference type="SUPFAM" id="SSF82199">
    <property type="entry name" value="SET domain"/>
    <property type="match status" value="1"/>
</dbReference>
<keyword evidence="2" id="KW-0808">Transferase</keyword>
<evidence type="ECO:0000313" key="6">
    <source>
        <dbReference type="Proteomes" id="UP000226031"/>
    </source>
</evidence>
<dbReference type="Gene3D" id="2.170.270.10">
    <property type="entry name" value="SET domain"/>
    <property type="match status" value="1"/>
</dbReference>
<evidence type="ECO:0000256" key="2">
    <source>
        <dbReference type="ARBA" id="ARBA00022679"/>
    </source>
</evidence>
<evidence type="ECO:0000256" key="3">
    <source>
        <dbReference type="ARBA" id="ARBA00022691"/>
    </source>
</evidence>
<accession>A0A2B7ZF28</accession>
<dbReference type="PANTHER" id="PTHR46402:SF2">
    <property type="entry name" value="HISTONE-LYSINE N-TRIMETHYLTRANSFERASE SMYD5"/>
    <property type="match status" value="1"/>
</dbReference>
<dbReference type="STRING" id="73230.A0A2B7ZF28"/>